<dbReference type="RefSeq" id="WP_110784037.1">
    <property type="nucleotide sequence ID" value="NZ_QKQS01000001.1"/>
</dbReference>
<dbReference type="EMBL" id="QKQS01000001">
    <property type="protein sequence ID" value="PZA14001.1"/>
    <property type="molecule type" value="Genomic_DNA"/>
</dbReference>
<gene>
    <name evidence="1" type="ORF">DNX69_00810</name>
</gene>
<evidence type="ECO:0000313" key="1">
    <source>
        <dbReference type="EMBL" id="PZA14001.1"/>
    </source>
</evidence>
<dbReference type="OrthoDB" id="8086524at2"/>
<dbReference type="Proteomes" id="UP000248134">
    <property type="component" value="Unassembled WGS sequence"/>
</dbReference>
<evidence type="ECO:0000313" key="2">
    <source>
        <dbReference type="Proteomes" id="UP000248134"/>
    </source>
</evidence>
<dbReference type="AlphaFoldDB" id="A0A323UNR5"/>
<comment type="caution">
    <text evidence="1">The sequence shown here is derived from an EMBL/GenBank/DDBJ whole genome shotgun (WGS) entry which is preliminary data.</text>
</comment>
<name>A0A323UNR5_RHOPL</name>
<reference evidence="1 2" key="1">
    <citation type="submission" date="2018-06" db="EMBL/GenBank/DDBJ databases">
        <title>Draft Whole-Genome Sequence of the purple photosynthetic bacterium Rhodospeudomonas palustris XCP.</title>
        <authorList>
            <person name="Rayyan A."/>
            <person name="Meyer T.E."/>
            <person name="Kyndt J.A."/>
        </authorList>
    </citation>
    <scope>NUCLEOTIDE SEQUENCE [LARGE SCALE GENOMIC DNA]</scope>
    <source>
        <strain evidence="1 2">XCP</strain>
    </source>
</reference>
<protein>
    <submittedName>
        <fullName evidence="1">Uncharacterized protein</fullName>
    </submittedName>
</protein>
<sequence length="184" mass="20411">MQRVLEVTSVDLSLVKTKPPQIHIVSHGTVPTSGWKHPRLSPWFYIRPPDDGIQDFDFVADAPTGIVLPIITTVVAEATIPRDPEDYWGPGKALRGVRIHARSNTKEASFNLAEDLAQAISLFRGDDDPIPWLIVTATASDCDLTGKVLRVYHTGDVLDTGYQTDRGNIELDPRTERVVRVWCG</sequence>
<organism evidence="1 2">
    <name type="scientific">Rhodopseudomonas palustris</name>
    <dbReference type="NCBI Taxonomy" id="1076"/>
    <lineage>
        <taxon>Bacteria</taxon>
        <taxon>Pseudomonadati</taxon>
        <taxon>Pseudomonadota</taxon>
        <taxon>Alphaproteobacteria</taxon>
        <taxon>Hyphomicrobiales</taxon>
        <taxon>Nitrobacteraceae</taxon>
        <taxon>Rhodopseudomonas</taxon>
    </lineage>
</organism>
<accession>A0A323UNR5</accession>
<proteinExistence type="predicted"/>